<feature type="compositionally biased region" description="Polar residues" evidence="3">
    <location>
        <begin position="391"/>
        <end position="400"/>
    </location>
</feature>
<dbReference type="InterPro" id="IPR001878">
    <property type="entry name" value="Znf_CCHC"/>
</dbReference>
<keyword evidence="1" id="KW-0479">Metal-binding</keyword>
<protein>
    <submittedName>
        <fullName evidence="5">Transcription factor interactor and regulator CCHC(Zn) family</fullName>
    </submittedName>
</protein>
<dbReference type="AlphaFoldDB" id="A0A9K3JLC5"/>
<dbReference type="OrthoDB" id="10679170at2759"/>
<evidence type="ECO:0000256" key="3">
    <source>
        <dbReference type="SAM" id="MobiDB-lite"/>
    </source>
</evidence>
<dbReference type="Proteomes" id="UP000215914">
    <property type="component" value="Unassembled WGS sequence"/>
</dbReference>
<reference evidence="5" key="2">
    <citation type="submission" date="2020-06" db="EMBL/GenBank/DDBJ databases">
        <title>Helianthus annuus Genome sequencing and assembly Release 2.</title>
        <authorList>
            <person name="Gouzy J."/>
            <person name="Langlade N."/>
            <person name="Munos S."/>
        </authorList>
    </citation>
    <scope>NUCLEOTIDE SEQUENCE</scope>
    <source>
        <tissue evidence="5">Leaves</tissue>
    </source>
</reference>
<comment type="caution">
    <text evidence="5">The sequence shown here is derived from an EMBL/GenBank/DDBJ whole genome shotgun (WGS) entry which is preliminary data.</text>
</comment>
<feature type="region of interest" description="Disordered" evidence="3">
    <location>
        <begin position="391"/>
        <end position="420"/>
    </location>
</feature>
<evidence type="ECO:0000313" key="6">
    <source>
        <dbReference type="Proteomes" id="UP000215914"/>
    </source>
</evidence>
<keyword evidence="6" id="KW-1185">Reference proteome</keyword>
<evidence type="ECO:0000259" key="4">
    <source>
        <dbReference type="PROSITE" id="PS50158"/>
    </source>
</evidence>
<reference evidence="5" key="1">
    <citation type="journal article" date="2017" name="Nature">
        <title>The sunflower genome provides insights into oil metabolism, flowering and Asterid evolution.</title>
        <authorList>
            <person name="Badouin H."/>
            <person name="Gouzy J."/>
            <person name="Grassa C.J."/>
            <person name="Murat F."/>
            <person name="Staton S.E."/>
            <person name="Cottret L."/>
            <person name="Lelandais-Briere C."/>
            <person name="Owens G.L."/>
            <person name="Carrere S."/>
            <person name="Mayjonade B."/>
            <person name="Legrand L."/>
            <person name="Gill N."/>
            <person name="Kane N.C."/>
            <person name="Bowers J.E."/>
            <person name="Hubner S."/>
            <person name="Bellec A."/>
            <person name="Berard A."/>
            <person name="Berges H."/>
            <person name="Blanchet N."/>
            <person name="Boniface M.C."/>
            <person name="Brunel D."/>
            <person name="Catrice O."/>
            <person name="Chaidir N."/>
            <person name="Claudel C."/>
            <person name="Donnadieu C."/>
            <person name="Faraut T."/>
            <person name="Fievet G."/>
            <person name="Helmstetter N."/>
            <person name="King M."/>
            <person name="Knapp S.J."/>
            <person name="Lai Z."/>
            <person name="Le Paslier M.C."/>
            <person name="Lippi Y."/>
            <person name="Lorenzon L."/>
            <person name="Mandel J.R."/>
            <person name="Marage G."/>
            <person name="Marchand G."/>
            <person name="Marquand E."/>
            <person name="Bret-Mestries E."/>
            <person name="Morien E."/>
            <person name="Nambeesan S."/>
            <person name="Nguyen T."/>
            <person name="Pegot-Espagnet P."/>
            <person name="Pouilly N."/>
            <person name="Raftis F."/>
            <person name="Sallet E."/>
            <person name="Schiex T."/>
            <person name="Thomas J."/>
            <person name="Vandecasteele C."/>
            <person name="Vares D."/>
            <person name="Vear F."/>
            <person name="Vautrin S."/>
            <person name="Crespi M."/>
            <person name="Mangin B."/>
            <person name="Burke J.M."/>
            <person name="Salse J."/>
            <person name="Munos S."/>
            <person name="Vincourt P."/>
            <person name="Rieseberg L.H."/>
            <person name="Langlade N.B."/>
        </authorList>
    </citation>
    <scope>NUCLEOTIDE SEQUENCE</scope>
    <source>
        <tissue evidence="5">Leaves</tissue>
    </source>
</reference>
<gene>
    <name evidence="5" type="ORF">HanXRQr2_Chr02g0050501</name>
</gene>
<feature type="region of interest" description="Disordered" evidence="3">
    <location>
        <begin position="317"/>
        <end position="360"/>
    </location>
</feature>
<feature type="compositionally biased region" description="Low complexity" evidence="3">
    <location>
        <begin position="407"/>
        <end position="420"/>
    </location>
</feature>
<accession>A0A9K3JLC5</accession>
<feature type="coiled-coil region" evidence="2">
    <location>
        <begin position="187"/>
        <end position="214"/>
    </location>
</feature>
<feature type="compositionally biased region" description="Basic and acidic residues" evidence="3">
    <location>
        <begin position="154"/>
        <end position="164"/>
    </location>
</feature>
<dbReference type="GO" id="GO:0008270">
    <property type="term" value="F:zinc ion binding"/>
    <property type="evidence" value="ECO:0007669"/>
    <property type="project" value="UniProtKB-KW"/>
</dbReference>
<dbReference type="SUPFAM" id="SSF57756">
    <property type="entry name" value="Retrovirus zinc finger-like domains"/>
    <property type="match status" value="1"/>
</dbReference>
<feature type="compositionally biased region" description="Polar residues" evidence="3">
    <location>
        <begin position="13"/>
        <end position="39"/>
    </location>
</feature>
<evidence type="ECO:0000256" key="2">
    <source>
        <dbReference type="SAM" id="Coils"/>
    </source>
</evidence>
<sequence length="481" mass="53418">MYTSKGSGPVPSWAQSPTRSQITAEQWASVTNQKQSEPKMTTDIYGNPIQSIPKPERTTDLYGNPLPPVASQRHRSTVAPSSLDPRNCSQTKTALYAEIVKDASNGESSGNNDSSEHDSSSDEDVSTSVEDDTTSSSSEDGSECESSREVINSDAERPTSESDSSKVCVDEPTAVNCDNCARLSVKCVDSEANMSELQGKHDALKANLFDLQNKHVDLDAKWCDLQSKHEALQNKYDVTFIHNEKLTVESSSGSCESMNLLYTLIGSDKIYSDNDFPINNVNHSLIDKVFEDSTNKFLGKSSPRVVVTQCAPIPKSEVRKKYGNQKLQKQNNQRKQNHAAQGNGKGKQSQNKKKVRKINFVRSRGTDKIETFENKSNTDFVKQSKILKRNSQNNYTQHTNGCDVGPSTSISRSSSSSSYSYDTPRFVERRSCFECCEYGHIIKNCPYLTKGKSKVEPPMVTITIKDLFHQKRTLVLLNNGK</sequence>
<dbReference type="InterPro" id="IPR036875">
    <property type="entry name" value="Znf_CCHC_sf"/>
</dbReference>
<keyword evidence="2" id="KW-0175">Coiled coil</keyword>
<dbReference type="GO" id="GO:0003676">
    <property type="term" value="F:nucleic acid binding"/>
    <property type="evidence" value="ECO:0007669"/>
    <property type="project" value="InterPro"/>
</dbReference>
<evidence type="ECO:0000313" key="5">
    <source>
        <dbReference type="EMBL" id="KAF5817231.1"/>
    </source>
</evidence>
<dbReference type="Gene3D" id="4.10.60.10">
    <property type="entry name" value="Zinc finger, CCHC-type"/>
    <property type="match status" value="1"/>
</dbReference>
<evidence type="ECO:0000256" key="1">
    <source>
        <dbReference type="PROSITE-ProRule" id="PRU00047"/>
    </source>
</evidence>
<dbReference type="Gramene" id="mRNA:HanXRQr2_Chr02g0050501">
    <property type="protein sequence ID" value="CDS:HanXRQr2_Chr02g0050501.1"/>
    <property type="gene ID" value="HanXRQr2_Chr02g0050501"/>
</dbReference>
<feature type="region of interest" description="Disordered" evidence="3">
    <location>
        <begin position="1"/>
        <end position="168"/>
    </location>
</feature>
<feature type="compositionally biased region" description="Basic residues" evidence="3">
    <location>
        <begin position="350"/>
        <end position="359"/>
    </location>
</feature>
<feature type="compositionally biased region" description="Acidic residues" evidence="3">
    <location>
        <begin position="121"/>
        <end position="133"/>
    </location>
</feature>
<feature type="domain" description="CCHC-type" evidence="4">
    <location>
        <begin position="432"/>
        <end position="446"/>
    </location>
</feature>
<name>A0A9K3JLC5_HELAN</name>
<dbReference type="PROSITE" id="PS50158">
    <property type="entry name" value="ZF_CCHC"/>
    <property type="match status" value="1"/>
</dbReference>
<feature type="compositionally biased region" description="Low complexity" evidence="3">
    <location>
        <begin position="324"/>
        <end position="334"/>
    </location>
</feature>
<dbReference type="EMBL" id="MNCJ02000317">
    <property type="protein sequence ID" value="KAF5817231.1"/>
    <property type="molecule type" value="Genomic_DNA"/>
</dbReference>
<keyword evidence="1" id="KW-0862">Zinc</keyword>
<keyword evidence="1" id="KW-0863">Zinc-finger</keyword>
<proteinExistence type="predicted"/>
<organism evidence="5 6">
    <name type="scientific">Helianthus annuus</name>
    <name type="common">Common sunflower</name>
    <dbReference type="NCBI Taxonomy" id="4232"/>
    <lineage>
        <taxon>Eukaryota</taxon>
        <taxon>Viridiplantae</taxon>
        <taxon>Streptophyta</taxon>
        <taxon>Embryophyta</taxon>
        <taxon>Tracheophyta</taxon>
        <taxon>Spermatophyta</taxon>
        <taxon>Magnoliopsida</taxon>
        <taxon>eudicotyledons</taxon>
        <taxon>Gunneridae</taxon>
        <taxon>Pentapetalae</taxon>
        <taxon>asterids</taxon>
        <taxon>campanulids</taxon>
        <taxon>Asterales</taxon>
        <taxon>Asteraceae</taxon>
        <taxon>Asteroideae</taxon>
        <taxon>Heliantheae alliance</taxon>
        <taxon>Heliantheae</taxon>
        <taxon>Helianthus</taxon>
    </lineage>
</organism>